<evidence type="ECO:0000313" key="3">
    <source>
        <dbReference type="Proteomes" id="UP000245699"/>
    </source>
</evidence>
<keyword evidence="1" id="KW-0732">Signal</keyword>
<dbReference type="EMBL" id="MBFT01000138">
    <property type="protein sequence ID" value="PVU96571.1"/>
    <property type="molecule type" value="Genomic_DNA"/>
</dbReference>
<accession>A0A2T9YW58</accession>
<gene>
    <name evidence="2" type="ORF">BB559_002345</name>
</gene>
<evidence type="ECO:0000256" key="1">
    <source>
        <dbReference type="SAM" id="SignalP"/>
    </source>
</evidence>
<feature type="chain" id="PRO_5015470794" evidence="1">
    <location>
        <begin position="17"/>
        <end position="86"/>
    </location>
</feature>
<reference evidence="2 3" key="1">
    <citation type="journal article" date="2018" name="MBio">
        <title>Comparative Genomics Reveals the Core Gene Toolbox for the Fungus-Insect Symbiosis.</title>
        <authorList>
            <person name="Wang Y."/>
            <person name="Stata M."/>
            <person name="Wang W."/>
            <person name="Stajich J.E."/>
            <person name="White M.M."/>
            <person name="Moncalvo J.M."/>
        </authorList>
    </citation>
    <scope>NUCLEOTIDE SEQUENCE [LARGE SCALE GENOMIC DNA]</scope>
    <source>
        <strain evidence="2 3">AUS-77-4</strain>
    </source>
</reference>
<proteinExistence type="predicted"/>
<sequence length="86" mass="9865">MLFAYLLLLSIPPCFSEDKFLRGMISLERRYPNDALLMLSSTHPDITNCDGLPINQCEKFEAEINALVTDNEDFLIATPSPYKYYL</sequence>
<organism evidence="2 3">
    <name type="scientific">Furculomyces boomerangus</name>
    <dbReference type="NCBI Taxonomy" id="61424"/>
    <lineage>
        <taxon>Eukaryota</taxon>
        <taxon>Fungi</taxon>
        <taxon>Fungi incertae sedis</taxon>
        <taxon>Zoopagomycota</taxon>
        <taxon>Kickxellomycotina</taxon>
        <taxon>Harpellomycetes</taxon>
        <taxon>Harpellales</taxon>
        <taxon>Harpellaceae</taxon>
        <taxon>Furculomyces</taxon>
    </lineage>
</organism>
<keyword evidence="3" id="KW-1185">Reference proteome</keyword>
<name>A0A2T9YW58_9FUNG</name>
<protein>
    <submittedName>
        <fullName evidence="2">Uncharacterized protein</fullName>
    </submittedName>
</protein>
<evidence type="ECO:0000313" key="2">
    <source>
        <dbReference type="EMBL" id="PVU96571.1"/>
    </source>
</evidence>
<comment type="caution">
    <text evidence="2">The sequence shown here is derived from an EMBL/GenBank/DDBJ whole genome shotgun (WGS) entry which is preliminary data.</text>
</comment>
<feature type="signal peptide" evidence="1">
    <location>
        <begin position="1"/>
        <end position="16"/>
    </location>
</feature>
<dbReference type="AlphaFoldDB" id="A0A2T9YW58"/>
<dbReference type="Proteomes" id="UP000245699">
    <property type="component" value="Unassembled WGS sequence"/>
</dbReference>